<dbReference type="PANTHER" id="PTHR11061">
    <property type="entry name" value="RNA M5U METHYLTRANSFERASE"/>
    <property type="match status" value="1"/>
</dbReference>
<dbReference type="NCBIfam" id="TIGR00479">
    <property type="entry name" value="rumA"/>
    <property type="match status" value="1"/>
</dbReference>
<reference evidence="2" key="1">
    <citation type="submission" date="2021-01" db="EMBL/GenBank/DDBJ databases">
        <title>Draft genome sequence of Acholeplasmataceae bacterium strain Mahy22.</title>
        <authorList>
            <person name="Watanabe M."/>
            <person name="Kojima H."/>
            <person name="Fukui M."/>
        </authorList>
    </citation>
    <scope>NUCLEOTIDE SEQUENCE</scope>
    <source>
        <strain evidence="2">Mahy22</strain>
    </source>
</reference>
<protein>
    <submittedName>
        <fullName evidence="2">Putative RNA methyltransferase</fullName>
    </submittedName>
</protein>
<dbReference type="PROSITE" id="PS51687">
    <property type="entry name" value="SAM_MT_RNA_M5U"/>
    <property type="match status" value="1"/>
</dbReference>
<organism evidence="2 3">
    <name type="scientific">Mariniplasma anaerobium</name>
    <dbReference type="NCBI Taxonomy" id="2735436"/>
    <lineage>
        <taxon>Bacteria</taxon>
        <taxon>Bacillati</taxon>
        <taxon>Mycoplasmatota</taxon>
        <taxon>Mollicutes</taxon>
        <taxon>Acholeplasmatales</taxon>
        <taxon>Acholeplasmataceae</taxon>
        <taxon>Mariniplasma</taxon>
    </lineage>
</organism>
<dbReference type="CDD" id="cd02440">
    <property type="entry name" value="AdoMet_MTases"/>
    <property type="match status" value="1"/>
</dbReference>
<evidence type="ECO:0000313" key="3">
    <source>
        <dbReference type="Proteomes" id="UP000620133"/>
    </source>
</evidence>
<feature type="binding site" evidence="1">
    <location>
        <position position="317"/>
    </location>
    <ligand>
        <name>S-adenosyl-L-methionine</name>
        <dbReference type="ChEBI" id="CHEBI:59789"/>
    </ligand>
</feature>
<proteinExistence type="inferred from homology"/>
<keyword evidence="1 2" id="KW-0489">Methyltransferase</keyword>
<keyword evidence="1" id="KW-0949">S-adenosyl-L-methionine</keyword>
<evidence type="ECO:0000256" key="1">
    <source>
        <dbReference type="PROSITE-ProRule" id="PRU01024"/>
    </source>
</evidence>
<dbReference type="InterPro" id="IPR010280">
    <property type="entry name" value="U5_MeTrfase_fam"/>
</dbReference>
<feature type="binding site" evidence="1">
    <location>
        <position position="296"/>
    </location>
    <ligand>
        <name>S-adenosyl-L-methionine</name>
        <dbReference type="ChEBI" id="CHEBI:59789"/>
    </ligand>
</feature>
<evidence type="ECO:0000313" key="2">
    <source>
        <dbReference type="EMBL" id="BCR36263.1"/>
    </source>
</evidence>
<keyword evidence="3" id="KW-1185">Reference proteome</keyword>
<dbReference type="Pfam" id="PF05958">
    <property type="entry name" value="tRNA_U5-meth_tr"/>
    <property type="match status" value="1"/>
</dbReference>
<dbReference type="Proteomes" id="UP000620133">
    <property type="component" value="Chromosome"/>
</dbReference>
<dbReference type="EMBL" id="AP024412">
    <property type="protein sequence ID" value="BCR36263.1"/>
    <property type="molecule type" value="Genomic_DNA"/>
</dbReference>
<keyword evidence="1" id="KW-0808">Transferase</keyword>
<sequence length="433" mass="50083">MKIKCIRLEEMKDSIIEDGSRFKYLLPDEIAEIDDQNNRIIKDKDVYENSEFRKKPVCPIFYECGGCDFLHIDYQHQLDMKQAYVQNLFEEHGYSNVVNPIIKSDRPLHYRHKAVLSAKTNKQKLRLGLYREHTREVLPFLGCFIHDRDANNVLKTIEILMNKYKIGAYDLKSNTGILKHVLIRKSYDRNEMMVVFVTNGNLLPNAKKISQELVKKHSQVVTTVQNIHYKSTHLVLLDDEKVVYGPGYLIDKIDDLSFRLSAKSFYQINPEQMFKLYKKAIEMADISDKDVVLDTYSGIGTLSLLLSKVAKKVIAVEVNRDAHIDAVNNKRYNQISNVDFICDDVSNTIKTLDTHIDVLFMDPTRDGSTKDFLDAVLELKPKKIIYISCEPKTQVRDLDLLKEVYDIIEIQPVDMFSQTIHVESVVSLVIKQI</sequence>
<dbReference type="SUPFAM" id="SSF53335">
    <property type="entry name" value="S-adenosyl-L-methionine-dependent methyltransferases"/>
    <property type="match status" value="1"/>
</dbReference>
<dbReference type="PANTHER" id="PTHR11061:SF30">
    <property type="entry name" value="TRNA (URACIL(54)-C(5))-METHYLTRANSFERASE"/>
    <property type="match status" value="1"/>
</dbReference>
<dbReference type="KEGG" id="manr:MPAN_011560"/>
<dbReference type="AlphaFoldDB" id="A0A7U9THC2"/>
<dbReference type="InterPro" id="IPR029063">
    <property type="entry name" value="SAM-dependent_MTases_sf"/>
</dbReference>
<accession>A0A7U9THC2</accession>
<dbReference type="Gene3D" id="2.40.50.1070">
    <property type="match status" value="1"/>
</dbReference>
<dbReference type="RefSeq" id="WP_176238916.1">
    <property type="nucleotide sequence ID" value="NZ_AP024412.1"/>
</dbReference>
<feature type="binding site" evidence="1">
    <location>
        <position position="267"/>
    </location>
    <ligand>
        <name>S-adenosyl-L-methionine</name>
        <dbReference type="ChEBI" id="CHEBI:59789"/>
    </ligand>
</feature>
<feature type="active site" description="Nucleophile" evidence="1">
    <location>
        <position position="389"/>
    </location>
</feature>
<feature type="binding site" evidence="1">
    <location>
        <position position="362"/>
    </location>
    <ligand>
        <name>S-adenosyl-L-methionine</name>
        <dbReference type="ChEBI" id="CHEBI:59789"/>
    </ligand>
</feature>
<comment type="similarity">
    <text evidence="1">Belongs to the class I-like SAM-binding methyltransferase superfamily. RNA M5U methyltransferase family.</text>
</comment>
<dbReference type="GO" id="GO:0070475">
    <property type="term" value="P:rRNA base methylation"/>
    <property type="evidence" value="ECO:0007669"/>
    <property type="project" value="TreeGrafter"/>
</dbReference>
<dbReference type="FunFam" id="2.40.50.1070:FF:000003">
    <property type="entry name" value="23S rRNA (Uracil-5-)-methyltransferase RumA"/>
    <property type="match status" value="1"/>
</dbReference>
<dbReference type="GO" id="GO:0070041">
    <property type="term" value="F:rRNA (uridine-C5-)-methyltransferase activity"/>
    <property type="evidence" value="ECO:0007669"/>
    <property type="project" value="TreeGrafter"/>
</dbReference>
<name>A0A7U9THC2_9MOLU</name>
<gene>
    <name evidence="2" type="ORF">MPAN_011560</name>
</gene>
<dbReference type="Gene3D" id="3.40.50.150">
    <property type="entry name" value="Vaccinia Virus protein VP39"/>
    <property type="match status" value="1"/>
</dbReference>